<dbReference type="PANTHER" id="PTHR10681:SF128">
    <property type="entry name" value="THIOREDOXIN-DEPENDENT PEROXIDE REDUCTASE, MITOCHONDRIAL"/>
    <property type="match status" value="1"/>
</dbReference>
<name>A0A9W7ZSD1_9FUNG</name>
<dbReference type="GO" id="GO:0045454">
    <property type="term" value="P:cell redox homeostasis"/>
    <property type="evidence" value="ECO:0007669"/>
    <property type="project" value="TreeGrafter"/>
</dbReference>
<dbReference type="InterPro" id="IPR013766">
    <property type="entry name" value="Thioredoxin_domain"/>
</dbReference>
<protein>
    <recommendedName>
        <fullName evidence="3">Thioredoxin domain-containing protein</fullName>
    </recommendedName>
</protein>
<dbReference type="EMBL" id="JANBPT010000844">
    <property type="protein sequence ID" value="KAJ1912314.1"/>
    <property type="molecule type" value="Genomic_DNA"/>
</dbReference>
<proteinExistence type="inferred from homology"/>
<evidence type="ECO:0000259" key="3">
    <source>
        <dbReference type="PROSITE" id="PS51352"/>
    </source>
</evidence>
<accession>A0A9W7ZSD1</accession>
<dbReference type="InterPro" id="IPR036249">
    <property type="entry name" value="Thioredoxin-like_sf"/>
</dbReference>
<dbReference type="GO" id="GO:0033554">
    <property type="term" value="P:cellular response to stress"/>
    <property type="evidence" value="ECO:0007669"/>
    <property type="project" value="TreeGrafter"/>
</dbReference>
<dbReference type="InterPro" id="IPR000866">
    <property type="entry name" value="AhpC/TSA"/>
</dbReference>
<sequence>MPVLPYNTKRGHSACFDEEDYPGSKRFQADRPYALVGSRCGSPFTLATEPTPEPPALPYLRPVPQMVLTAVNPATGSNYSLNPEQFLGQKVVVLFYPYDFHAPSARMLHQYSAMVQQFQNENCVILACSTDSHYVHHAWLMADRADGGVAGLRFPMLSDFRKVLSRDLGLLDEASGIAQSAAVVIDINQNVRAVVPLSPDMPNTGADQVLATLRRL</sequence>
<dbReference type="PANTHER" id="PTHR10681">
    <property type="entry name" value="THIOREDOXIN PEROXIDASE"/>
    <property type="match status" value="1"/>
</dbReference>
<evidence type="ECO:0000256" key="1">
    <source>
        <dbReference type="ARBA" id="ARBA00009796"/>
    </source>
</evidence>
<organism evidence="4 5">
    <name type="scientific">Tieghemiomyces parasiticus</name>
    <dbReference type="NCBI Taxonomy" id="78921"/>
    <lineage>
        <taxon>Eukaryota</taxon>
        <taxon>Fungi</taxon>
        <taxon>Fungi incertae sedis</taxon>
        <taxon>Zoopagomycota</taxon>
        <taxon>Kickxellomycotina</taxon>
        <taxon>Dimargaritomycetes</taxon>
        <taxon>Dimargaritales</taxon>
        <taxon>Dimargaritaceae</taxon>
        <taxon>Tieghemiomyces</taxon>
    </lineage>
</organism>
<comment type="caution">
    <text evidence="4">The sequence shown here is derived from an EMBL/GenBank/DDBJ whole genome shotgun (WGS) entry which is preliminary data.</text>
</comment>
<dbReference type="GO" id="GO:0008379">
    <property type="term" value="F:thioredoxin peroxidase activity"/>
    <property type="evidence" value="ECO:0007669"/>
    <property type="project" value="TreeGrafter"/>
</dbReference>
<evidence type="ECO:0000256" key="2">
    <source>
        <dbReference type="ARBA" id="ARBA00023002"/>
    </source>
</evidence>
<dbReference type="PROSITE" id="PS51352">
    <property type="entry name" value="THIOREDOXIN_2"/>
    <property type="match status" value="1"/>
</dbReference>
<gene>
    <name evidence="4" type="ORF">IWQ60_009715</name>
</gene>
<evidence type="ECO:0000313" key="5">
    <source>
        <dbReference type="Proteomes" id="UP001150569"/>
    </source>
</evidence>
<dbReference type="GO" id="GO:0005829">
    <property type="term" value="C:cytosol"/>
    <property type="evidence" value="ECO:0007669"/>
    <property type="project" value="TreeGrafter"/>
</dbReference>
<dbReference type="OrthoDB" id="10527053at2759"/>
<keyword evidence="5" id="KW-1185">Reference proteome</keyword>
<dbReference type="GO" id="GO:0006979">
    <property type="term" value="P:response to oxidative stress"/>
    <property type="evidence" value="ECO:0007669"/>
    <property type="project" value="TreeGrafter"/>
</dbReference>
<keyword evidence="2" id="KW-0560">Oxidoreductase</keyword>
<reference evidence="4" key="1">
    <citation type="submission" date="2022-07" db="EMBL/GenBank/DDBJ databases">
        <title>Phylogenomic reconstructions and comparative analyses of Kickxellomycotina fungi.</title>
        <authorList>
            <person name="Reynolds N.K."/>
            <person name="Stajich J.E."/>
            <person name="Barry K."/>
            <person name="Grigoriev I.V."/>
            <person name="Crous P."/>
            <person name="Smith M.E."/>
        </authorList>
    </citation>
    <scope>NUCLEOTIDE SEQUENCE</scope>
    <source>
        <strain evidence="4">RSA 861</strain>
    </source>
</reference>
<feature type="domain" description="Thioredoxin" evidence="3">
    <location>
        <begin position="57"/>
        <end position="216"/>
    </location>
</feature>
<dbReference type="Proteomes" id="UP001150569">
    <property type="component" value="Unassembled WGS sequence"/>
</dbReference>
<dbReference type="AlphaFoldDB" id="A0A9W7ZSD1"/>
<dbReference type="Pfam" id="PF00578">
    <property type="entry name" value="AhpC-TSA"/>
    <property type="match status" value="1"/>
</dbReference>
<dbReference type="SUPFAM" id="SSF52833">
    <property type="entry name" value="Thioredoxin-like"/>
    <property type="match status" value="1"/>
</dbReference>
<dbReference type="GO" id="GO:0042744">
    <property type="term" value="P:hydrogen peroxide catabolic process"/>
    <property type="evidence" value="ECO:0007669"/>
    <property type="project" value="TreeGrafter"/>
</dbReference>
<evidence type="ECO:0000313" key="4">
    <source>
        <dbReference type="EMBL" id="KAJ1912314.1"/>
    </source>
</evidence>
<dbReference type="Gene3D" id="3.40.30.10">
    <property type="entry name" value="Glutaredoxin"/>
    <property type="match status" value="1"/>
</dbReference>
<dbReference type="InterPro" id="IPR050217">
    <property type="entry name" value="Peroxiredoxin"/>
</dbReference>
<comment type="similarity">
    <text evidence="1">Belongs to the peroxiredoxin family. AhpC/Prx1 subfamily.</text>
</comment>